<keyword evidence="3" id="KW-1185">Reference proteome</keyword>
<dbReference type="RefSeq" id="WP_191074939.1">
    <property type="nucleotide sequence ID" value="NZ_JACTAG010000001.1"/>
</dbReference>
<proteinExistence type="predicted"/>
<comment type="caution">
    <text evidence="2">The sequence shown here is derived from an EMBL/GenBank/DDBJ whole genome shotgun (WGS) entry which is preliminary data.</text>
</comment>
<protein>
    <recommendedName>
        <fullName evidence="1">DUF6892 domain-containing protein</fullName>
    </recommendedName>
</protein>
<sequence>MRDLIPFDQLSRSLAPFTDPNFKLAVLSELIEARVLDFGDFQQFLQFIEGQDYDDKVGGHAPSARAYDYLGRYPLQQRHLDALTFMELDGGLVIYDYVWPYWDGQSRIFDVSVLDDVRLLPNLERLNVTSMLAGTDLKPLRTARKLERVTLGRIGTWQNLDALLGLPRLTHLSLFKSNLRSRFRNPVLQALRDKGVNVTILR</sequence>
<dbReference type="Pfam" id="PF21832">
    <property type="entry name" value="DUF6892"/>
    <property type="match status" value="1"/>
</dbReference>
<dbReference type="EMBL" id="JACTAG010000001">
    <property type="protein sequence ID" value="MBD3664024.1"/>
    <property type="molecule type" value="Genomic_DNA"/>
</dbReference>
<evidence type="ECO:0000313" key="2">
    <source>
        <dbReference type="EMBL" id="MBD3664024.1"/>
    </source>
</evidence>
<reference evidence="2" key="1">
    <citation type="submission" date="2020-08" db="EMBL/GenBank/DDBJ databases">
        <title>Sulfitobacter aestuariivivens sp. nov., isolated from a tidal flat.</title>
        <authorList>
            <person name="Park S."/>
            <person name="Yoon J.-H."/>
        </authorList>
    </citation>
    <scope>NUCLEOTIDE SEQUENCE</scope>
    <source>
        <strain evidence="2">TSTF-M16</strain>
    </source>
</reference>
<organism evidence="2 3">
    <name type="scientific">Sulfitobacter aestuariivivens</name>
    <dbReference type="NCBI Taxonomy" id="2766981"/>
    <lineage>
        <taxon>Bacteria</taxon>
        <taxon>Pseudomonadati</taxon>
        <taxon>Pseudomonadota</taxon>
        <taxon>Alphaproteobacteria</taxon>
        <taxon>Rhodobacterales</taxon>
        <taxon>Roseobacteraceae</taxon>
        <taxon>Sulfitobacter</taxon>
    </lineage>
</organism>
<gene>
    <name evidence="2" type="ORF">H9Q16_08835</name>
</gene>
<accession>A0A927D2X9</accession>
<dbReference type="AlphaFoldDB" id="A0A927D2X9"/>
<name>A0A927D2X9_9RHOB</name>
<evidence type="ECO:0000313" key="3">
    <source>
        <dbReference type="Proteomes" id="UP000635142"/>
    </source>
</evidence>
<dbReference type="InterPro" id="IPR054187">
    <property type="entry name" value="DUF6892"/>
</dbReference>
<feature type="domain" description="DUF6892" evidence="1">
    <location>
        <begin position="15"/>
        <end position="198"/>
    </location>
</feature>
<evidence type="ECO:0000259" key="1">
    <source>
        <dbReference type="Pfam" id="PF21832"/>
    </source>
</evidence>
<dbReference type="Proteomes" id="UP000635142">
    <property type="component" value="Unassembled WGS sequence"/>
</dbReference>